<dbReference type="InParanoid" id="A0A0C3P5U1"/>
<accession>A0A0C3P5U1</accession>
<feature type="compositionally biased region" description="Polar residues" evidence="1">
    <location>
        <begin position="160"/>
        <end position="181"/>
    </location>
</feature>
<dbReference type="HOGENOM" id="CLU_061417_1_0_1"/>
<evidence type="ECO:0000256" key="1">
    <source>
        <dbReference type="SAM" id="MobiDB-lite"/>
    </source>
</evidence>
<protein>
    <recommendedName>
        <fullName evidence="4">G-patch domain-containing protein</fullName>
    </recommendedName>
</protein>
<dbReference type="EMBL" id="KN831980">
    <property type="protein sequence ID" value="KIO02674.1"/>
    <property type="molecule type" value="Genomic_DNA"/>
</dbReference>
<keyword evidence="3" id="KW-1185">Reference proteome</keyword>
<gene>
    <name evidence="2" type="ORF">M404DRAFT_956173</name>
</gene>
<feature type="compositionally biased region" description="Acidic residues" evidence="1">
    <location>
        <begin position="269"/>
        <end position="278"/>
    </location>
</feature>
<feature type="compositionally biased region" description="Basic residues" evidence="1">
    <location>
        <begin position="206"/>
        <end position="225"/>
    </location>
</feature>
<evidence type="ECO:0000313" key="2">
    <source>
        <dbReference type="EMBL" id="KIO02674.1"/>
    </source>
</evidence>
<dbReference type="AlphaFoldDB" id="A0A0C3P5U1"/>
<feature type="region of interest" description="Disordered" evidence="1">
    <location>
        <begin position="68"/>
        <end position="88"/>
    </location>
</feature>
<dbReference type="OrthoDB" id="3366546at2759"/>
<evidence type="ECO:0008006" key="4">
    <source>
        <dbReference type="Google" id="ProtNLM"/>
    </source>
</evidence>
<feature type="compositionally biased region" description="Basic residues" evidence="1">
    <location>
        <begin position="315"/>
        <end position="325"/>
    </location>
</feature>
<feature type="region of interest" description="Disordered" evidence="1">
    <location>
        <begin position="301"/>
        <end position="325"/>
    </location>
</feature>
<dbReference type="Proteomes" id="UP000054217">
    <property type="component" value="Unassembled WGS sequence"/>
</dbReference>
<dbReference type="PANTHER" id="PTHR23149">
    <property type="entry name" value="G PATCH DOMAIN CONTAINING PROTEIN"/>
    <property type="match status" value="1"/>
</dbReference>
<feature type="region of interest" description="Disordered" evidence="1">
    <location>
        <begin position="104"/>
        <end position="123"/>
    </location>
</feature>
<evidence type="ECO:0000313" key="3">
    <source>
        <dbReference type="Proteomes" id="UP000054217"/>
    </source>
</evidence>
<dbReference type="InterPro" id="IPR050656">
    <property type="entry name" value="PINX1"/>
</dbReference>
<dbReference type="PANTHER" id="PTHR23149:SF32">
    <property type="entry name" value="G-PATCH DOMAIN-CONTAINING PROTEIN"/>
    <property type="match status" value="1"/>
</dbReference>
<organism evidence="2 3">
    <name type="scientific">Pisolithus tinctorius Marx 270</name>
    <dbReference type="NCBI Taxonomy" id="870435"/>
    <lineage>
        <taxon>Eukaryota</taxon>
        <taxon>Fungi</taxon>
        <taxon>Dikarya</taxon>
        <taxon>Basidiomycota</taxon>
        <taxon>Agaricomycotina</taxon>
        <taxon>Agaricomycetes</taxon>
        <taxon>Agaricomycetidae</taxon>
        <taxon>Boletales</taxon>
        <taxon>Sclerodermatineae</taxon>
        <taxon>Pisolithaceae</taxon>
        <taxon>Pisolithus</taxon>
    </lineage>
</organism>
<reference evidence="3" key="2">
    <citation type="submission" date="2015-01" db="EMBL/GenBank/DDBJ databases">
        <title>Evolutionary Origins and Diversification of the Mycorrhizal Mutualists.</title>
        <authorList>
            <consortium name="DOE Joint Genome Institute"/>
            <consortium name="Mycorrhizal Genomics Consortium"/>
            <person name="Kohler A."/>
            <person name="Kuo A."/>
            <person name="Nagy L.G."/>
            <person name="Floudas D."/>
            <person name="Copeland A."/>
            <person name="Barry K.W."/>
            <person name="Cichocki N."/>
            <person name="Veneault-Fourrey C."/>
            <person name="LaButti K."/>
            <person name="Lindquist E.A."/>
            <person name="Lipzen A."/>
            <person name="Lundell T."/>
            <person name="Morin E."/>
            <person name="Murat C."/>
            <person name="Riley R."/>
            <person name="Ohm R."/>
            <person name="Sun H."/>
            <person name="Tunlid A."/>
            <person name="Henrissat B."/>
            <person name="Grigoriev I.V."/>
            <person name="Hibbett D.S."/>
            <person name="Martin F."/>
        </authorList>
    </citation>
    <scope>NUCLEOTIDE SEQUENCE [LARGE SCALE GENOMIC DNA]</scope>
    <source>
        <strain evidence="3">Marx 270</strain>
    </source>
</reference>
<feature type="region of interest" description="Disordered" evidence="1">
    <location>
        <begin position="150"/>
        <end position="280"/>
    </location>
</feature>
<reference evidence="2 3" key="1">
    <citation type="submission" date="2014-04" db="EMBL/GenBank/DDBJ databases">
        <authorList>
            <consortium name="DOE Joint Genome Institute"/>
            <person name="Kuo A."/>
            <person name="Kohler A."/>
            <person name="Costa M.D."/>
            <person name="Nagy L.G."/>
            <person name="Floudas D."/>
            <person name="Copeland A."/>
            <person name="Barry K.W."/>
            <person name="Cichocki N."/>
            <person name="Veneault-Fourrey C."/>
            <person name="LaButti K."/>
            <person name="Lindquist E.A."/>
            <person name="Lipzen A."/>
            <person name="Lundell T."/>
            <person name="Morin E."/>
            <person name="Murat C."/>
            <person name="Sun H."/>
            <person name="Tunlid A."/>
            <person name="Henrissat B."/>
            <person name="Grigoriev I.V."/>
            <person name="Hibbett D.S."/>
            <person name="Martin F."/>
            <person name="Nordberg H.P."/>
            <person name="Cantor M.N."/>
            <person name="Hua S.X."/>
        </authorList>
    </citation>
    <scope>NUCLEOTIDE SEQUENCE [LARGE SCALE GENOMIC DNA]</scope>
    <source>
        <strain evidence="2 3">Marx 270</strain>
    </source>
</reference>
<name>A0A0C3P5U1_PISTI</name>
<sequence>MPLDGYTYLTSYGWTGKGNGLRKGAIEKPIAIPQKRNLAGVGKDRDEAFPFWDHLFAAASKAITIKVASDDDDDGENENDEDLPKIEPPEIKRTSTGIISNRRPVLGIPTSESTSGTATPDPYVGPKLSLIAAAKREAVKRGLYSRFFRGPILGPDDEPSTCTTIPATSISPSLPASSETTPEPVEKKSKRRRSESNAETKEERRERKRIKRERKEARRLKRAAKAKSSGDHGVKVAGIEEGEDANSLDRGSRLKPSKKKHKRVKEDSPEVDPDLEDEMATRKRLRDNRAAMQDDLPCHVSSLGCENPGVELNLKKKKGKRKHSS</sequence>
<dbReference type="STRING" id="870435.A0A0C3P5U1"/>
<feature type="compositionally biased region" description="Basic and acidic residues" evidence="1">
    <location>
        <begin position="194"/>
        <end position="205"/>
    </location>
</feature>
<feature type="compositionally biased region" description="Basic residues" evidence="1">
    <location>
        <begin position="253"/>
        <end position="263"/>
    </location>
</feature>
<feature type="compositionally biased region" description="Acidic residues" evidence="1">
    <location>
        <begin position="70"/>
        <end position="81"/>
    </location>
</feature>
<proteinExistence type="predicted"/>